<keyword evidence="11" id="KW-0511">Multifunctional enzyme</keyword>
<evidence type="ECO:0000256" key="5">
    <source>
        <dbReference type="ARBA" id="ARBA00022679"/>
    </source>
</evidence>
<dbReference type="InterPro" id="IPR023468">
    <property type="entry name" value="Riboflavin_kinase"/>
</dbReference>
<reference evidence="17 18" key="1">
    <citation type="journal article" date="2016" name="Appl. Environ. Microbiol.">
        <title>Function and Phylogeny of Bacterial Butyryl Coenzyme A:Acetate Transferases and Their Diversity in the Proximal Colon of Swine.</title>
        <authorList>
            <person name="Trachsel J."/>
            <person name="Bayles D.O."/>
            <person name="Looft T."/>
            <person name="Levine U.Y."/>
            <person name="Allen H.K."/>
        </authorList>
    </citation>
    <scope>NUCLEOTIDE SEQUENCE [LARGE SCALE GENOMIC DNA]</scope>
    <source>
        <strain evidence="17 18">68-3-10</strain>
    </source>
</reference>
<dbReference type="Pfam" id="PF01687">
    <property type="entry name" value="Flavokinase"/>
    <property type="match status" value="1"/>
</dbReference>
<evidence type="ECO:0000313" key="17">
    <source>
        <dbReference type="EMBL" id="OLR54711.1"/>
    </source>
</evidence>
<dbReference type="SUPFAM" id="SSF52374">
    <property type="entry name" value="Nucleotidylyl transferase"/>
    <property type="match status" value="1"/>
</dbReference>
<dbReference type="GO" id="GO:0005524">
    <property type="term" value="F:ATP binding"/>
    <property type="evidence" value="ECO:0007669"/>
    <property type="project" value="UniProtKB-UniRule"/>
</dbReference>
<dbReference type="Proteomes" id="UP000187404">
    <property type="component" value="Unassembled WGS sequence"/>
</dbReference>
<dbReference type="UniPathway" id="UPA00277">
    <property type="reaction ID" value="UER00407"/>
</dbReference>
<evidence type="ECO:0000256" key="3">
    <source>
        <dbReference type="ARBA" id="ARBA00022630"/>
    </source>
</evidence>
<dbReference type="NCBIfam" id="NF004162">
    <property type="entry name" value="PRK05627.1-5"/>
    <property type="match status" value="1"/>
</dbReference>
<evidence type="ECO:0000313" key="18">
    <source>
        <dbReference type="Proteomes" id="UP000187404"/>
    </source>
</evidence>
<evidence type="ECO:0000256" key="2">
    <source>
        <dbReference type="ARBA" id="ARBA00005201"/>
    </source>
</evidence>
<dbReference type="SUPFAM" id="SSF82114">
    <property type="entry name" value="Riboflavin kinase-like"/>
    <property type="match status" value="1"/>
</dbReference>
<keyword evidence="10 14" id="KW-0067">ATP-binding</keyword>
<comment type="pathway">
    <text evidence="1 14">Cofactor biosynthesis; FAD biosynthesis; FAD from FMN: step 1/1.</text>
</comment>
<dbReference type="InterPro" id="IPR015864">
    <property type="entry name" value="FAD_synthase"/>
</dbReference>
<evidence type="ECO:0000256" key="9">
    <source>
        <dbReference type="ARBA" id="ARBA00022827"/>
    </source>
</evidence>
<evidence type="ECO:0000256" key="12">
    <source>
        <dbReference type="ARBA" id="ARBA00047880"/>
    </source>
</evidence>
<dbReference type="EC" id="2.7.1.26" evidence="14"/>
<proteinExistence type="inferred from homology"/>
<keyword evidence="7 14" id="KW-0547">Nucleotide-binding</keyword>
<dbReference type="InterPro" id="IPR023465">
    <property type="entry name" value="Riboflavin_kinase_dom_sf"/>
</dbReference>
<dbReference type="EMBL" id="MJIE01000001">
    <property type="protein sequence ID" value="OLR54711.1"/>
    <property type="molecule type" value="Genomic_DNA"/>
</dbReference>
<sequence length="338" mass="38591">MIIFEELDEIRDMEPTAVALGNFDGVHLGHQKLISRAVECAEQRGLKSAVFTFSNHPRDLLPKAKKVKSILYKNEKAEIIESLGVDYLINVPFTREIMNMDPVSFIEEILLNRFHMKAAFCGFNYRFGKEAAGNPGVLENIGIDRGFTVYEMPAYRIKGNVVSSSLIRTMIASGQVERCKTYMGRNYEIGGEVVVGNRLGRKLGFPTSNLVIDPDMVTPPNGVYVTYCDYNGVRYPSVTNVGNKPTIGRYGKNVETHIFDFDRELYGKKIIVEFLKKTRDEVRFDDVKELSEQIVRDCREAKEYHEMLAEQERQEQEFSAAAREEKATPDDDENREDR</sequence>
<name>A0A1Q9JF25_9FIRM</name>
<keyword evidence="5 14" id="KW-0808">Transferase</keyword>
<dbReference type="NCBIfam" id="NF004160">
    <property type="entry name" value="PRK05627.1-3"/>
    <property type="match status" value="1"/>
</dbReference>
<comment type="pathway">
    <text evidence="2 14">Cofactor biosynthesis; FMN biosynthesis; FMN from riboflavin (ATP route): step 1/1.</text>
</comment>
<keyword evidence="6 14" id="KW-0548">Nucleotidyltransferase</keyword>
<comment type="catalytic activity">
    <reaction evidence="12 14">
        <text>riboflavin + ATP = FMN + ADP + H(+)</text>
        <dbReference type="Rhea" id="RHEA:14357"/>
        <dbReference type="ChEBI" id="CHEBI:15378"/>
        <dbReference type="ChEBI" id="CHEBI:30616"/>
        <dbReference type="ChEBI" id="CHEBI:57986"/>
        <dbReference type="ChEBI" id="CHEBI:58210"/>
        <dbReference type="ChEBI" id="CHEBI:456216"/>
        <dbReference type="EC" id="2.7.1.26"/>
    </reaction>
</comment>
<evidence type="ECO:0000256" key="8">
    <source>
        <dbReference type="ARBA" id="ARBA00022777"/>
    </source>
</evidence>
<dbReference type="Gene3D" id="3.40.50.620">
    <property type="entry name" value="HUPs"/>
    <property type="match status" value="1"/>
</dbReference>
<dbReference type="GO" id="GO:0009398">
    <property type="term" value="P:FMN biosynthetic process"/>
    <property type="evidence" value="ECO:0007669"/>
    <property type="project" value="UniProtKB-UniRule"/>
</dbReference>
<comment type="catalytic activity">
    <reaction evidence="13 14">
        <text>FMN + ATP + H(+) = FAD + diphosphate</text>
        <dbReference type="Rhea" id="RHEA:17237"/>
        <dbReference type="ChEBI" id="CHEBI:15378"/>
        <dbReference type="ChEBI" id="CHEBI:30616"/>
        <dbReference type="ChEBI" id="CHEBI:33019"/>
        <dbReference type="ChEBI" id="CHEBI:57692"/>
        <dbReference type="ChEBI" id="CHEBI:58210"/>
        <dbReference type="EC" id="2.7.7.2"/>
    </reaction>
</comment>
<dbReference type="PANTHER" id="PTHR22749:SF6">
    <property type="entry name" value="RIBOFLAVIN KINASE"/>
    <property type="match status" value="1"/>
</dbReference>
<evidence type="ECO:0000256" key="13">
    <source>
        <dbReference type="ARBA" id="ARBA00049494"/>
    </source>
</evidence>
<keyword evidence="9 14" id="KW-0274">FAD</keyword>
<dbReference type="PANTHER" id="PTHR22749">
    <property type="entry name" value="RIBOFLAVIN KINASE/FMN ADENYLYLTRANSFERASE"/>
    <property type="match status" value="1"/>
</dbReference>
<evidence type="ECO:0000256" key="15">
    <source>
        <dbReference type="SAM" id="MobiDB-lite"/>
    </source>
</evidence>
<dbReference type="InterPro" id="IPR014729">
    <property type="entry name" value="Rossmann-like_a/b/a_fold"/>
</dbReference>
<organism evidence="17 18">
    <name type="scientific">Hornefia porci</name>
    <dbReference type="NCBI Taxonomy" id="2652292"/>
    <lineage>
        <taxon>Bacteria</taxon>
        <taxon>Bacillati</taxon>
        <taxon>Bacillota</taxon>
        <taxon>Clostridia</taxon>
        <taxon>Peptostreptococcales</taxon>
        <taxon>Anaerovoracaceae</taxon>
        <taxon>Hornefia</taxon>
    </lineage>
</organism>
<feature type="domain" description="Riboflavin kinase" evidence="16">
    <location>
        <begin position="182"/>
        <end position="306"/>
    </location>
</feature>
<dbReference type="GO" id="GO:0008531">
    <property type="term" value="F:riboflavin kinase activity"/>
    <property type="evidence" value="ECO:0007669"/>
    <property type="project" value="UniProtKB-UniRule"/>
</dbReference>
<dbReference type="CDD" id="cd02064">
    <property type="entry name" value="FAD_synthetase_N"/>
    <property type="match status" value="1"/>
</dbReference>
<evidence type="ECO:0000256" key="10">
    <source>
        <dbReference type="ARBA" id="ARBA00022840"/>
    </source>
</evidence>
<keyword evidence="3 14" id="KW-0285">Flavoprotein</keyword>
<comment type="caution">
    <text evidence="17">The sequence shown here is derived from an EMBL/GenBank/DDBJ whole genome shotgun (WGS) entry which is preliminary data.</text>
</comment>
<dbReference type="Gene3D" id="2.40.30.30">
    <property type="entry name" value="Riboflavin kinase-like"/>
    <property type="match status" value="1"/>
</dbReference>
<protein>
    <recommendedName>
        <fullName evidence="14">Riboflavin biosynthesis protein</fullName>
    </recommendedName>
    <domain>
        <recommendedName>
            <fullName evidence="14">Riboflavin kinase</fullName>
            <ecNumber evidence="14">2.7.1.26</ecNumber>
        </recommendedName>
        <alternativeName>
            <fullName evidence="14">Flavokinase</fullName>
        </alternativeName>
    </domain>
    <domain>
        <recommendedName>
            <fullName evidence="14">FMN adenylyltransferase</fullName>
            <ecNumber evidence="14">2.7.7.2</ecNumber>
        </recommendedName>
        <alternativeName>
            <fullName evidence="14">FAD pyrophosphorylase</fullName>
        </alternativeName>
        <alternativeName>
            <fullName evidence="14">FAD synthase</fullName>
        </alternativeName>
    </domain>
</protein>
<dbReference type="SMART" id="SM00904">
    <property type="entry name" value="Flavokinase"/>
    <property type="match status" value="1"/>
</dbReference>
<dbReference type="FunFam" id="3.40.50.620:FF:000021">
    <property type="entry name" value="Riboflavin biosynthesis protein"/>
    <property type="match status" value="1"/>
</dbReference>
<feature type="region of interest" description="Disordered" evidence="15">
    <location>
        <begin position="306"/>
        <end position="338"/>
    </location>
</feature>
<evidence type="ECO:0000256" key="6">
    <source>
        <dbReference type="ARBA" id="ARBA00022695"/>
    </source>
</evidence>
<dbReference type="EC" id="2.7.7.2" evidence="14"/>
<dbReference type="Pfam" id="PF06574">
    <property type="entry name" value="FAD_syn"/>
    <property type="match status" value="1"/>
</dbReference>
<dbReference type="GO" id="GO:0006747">
    <property type="term" value="P:FAD biosynthetic process"/>
    <property type="evidence" value="ECO:0007669"/>
    <property type="project" value="UniProtKB-UniRule"/>
</dbReference>
<keyword evidence="8 14" id="KW-0418">Kinase</keyword>
<evidence type="ECO:0000256" key="7">
    <source>
        <dbReference type="ARBA" id="ARBA00022741"/>
    </source>
</evidence>
<dbReference type="InterPro" id="IPR002606">
    <property type="entry name" value="Riboflavin_kinase_bac"/>
</dbReference>
<dbReference type="PIRSF" id="PIRSF004491">
    <property type="entry name" value="FAD_Synth"/>
    <property type="match status" value="1"/>
</dbReference>
<gene>
    <name evidence="17" type="ORF">BHK98_00540</name>
</gene>
<dbReference type="OrthoDB" id="9803667at2"/>
<keyword evidence="4 14" id="KW-0288">FMN</keyword>
<accession>A0A1Q9JF25</accession>
<keyword evidence="18" id="KW-1185">Reference proteome</keyword>
<dbReference type="NCBIfam" id="TIGR00083">
    <property type="entry name" value="ribF"/>
    <property type="match status" value="1"/>
</dbReference>
<comment type="similarity">
    <text evidence="14">Belongs to the ribF family.</text>
</comment>
<evidence type="ECO:0000256" key="11">
    <source>
        <dbReference type="ARBA" id="ARBA00023268"/>
    </source>
</evidence>
<dbReference type="STRING" id="1261640.BHK98_00540"/>
<dbReference type="GO" id="GO:0009231">
    <property type="term" value="P:riboflavin biosynthetic process"/>
    <property type="evidence" value="ECO:0007669"/>
    <property type="project" value="InterPro"/>
</dbReference>
<dbReference type="GO" id="GO:0003919">
    <property type="term" value="F:FMN adenylyltransferase activity"/>
    <property type="evidence" value="ECO:0007669"/>
    <property type="project" value="UniProtKB-UniRule"/>
</dbReference>
<dbReference type="UniPathway" id="UPA00276">
    <property type="reaction ID" value="UER00406"/>
</dbReference>
<evidence type="ECO:0000256" key="1">
    <source>
        <dbReference type="ARBA" id="ARBA00004726"/>
    </source>
</evidence>
<dbReference type="AlphaFoldDB" id="A0A1Q9JF25"/>
<evidence type="ECO:0000256" key="14">
    <source>
        <dbReference type="PIRNR" id="PIRNR004491"/>
    </source>
</evidence>
<evidence type="ECO:0000259" key="16">
    <source>
        <dbReference type="SMART" id="SM00904"/>
    </source>
</evidence>
<dbReference type="RefSeq" id="WP_075711731.1">
    <property type="nucleotide sequence ID" value="NZ_MJIE01000001.1"/>
</dbReference>
<evidence type="ECO:0000256" key="4">
    <source>
        <dbReference type="ARBA" id="ARBA00022643"/>
    </source>
</evidence>
<dbReference type="InterPro" id="IPR015865">
    <property type="entry name" value="Riboflavin_kinase_bac/euk"/>
</dbReference>